<dbReference type="PANTHER" id="PTHR18901">
    <property type="entry name" value="2-DEOXYGLUCOSE-6-PHOSPHATE PHOSPHATASE 2"/>
    <property type="match status" value="1"/>
</dbReference>
<dbReference type="SUPFAM" id="SSF56784">
    <property type="entry name" value="HAD-like"/>
    <property type="match status" value="1"/>
</dbReference>
<sequence length="230" mass="26042">MKKFSLVIFDMDGLMFDTEKLSLHAWEKAGKELGYNIDENIIAGARGLNSQDTVPYFQKYFGKSFPYSAVRKIHSAYFEEYIQKHGIPVKKGLYELIDFLETESIPKAVATSTAREKALRCLELGGVKDRFDLIVCGDEVARGKPEPDIFLKAAEKLKCPPENCIVLEDSENGLRAALKAGMLPICVPDLAKPSEEIRRLIFKEFNSLYEVRDFLESELNSSFGIKEEWA</sequence>
<dbReference type="Gene3D" id="1.10.150.240">
    <property type="entry name" value="Putative phosphatase, domain 2"/>
    <property type="match status" value="1"/>
</dbReference>
<dbReference type="PRINTS" id="PR00413">
    <property type="entry name" value="HADHALOGNASE"/>
</dbReference>
<dbReference type="CDD" id="cd07505">
    <property type="entry name" value="HAD_BPGM-like"/>
    <property type="match status" value="1"/>
</dbReference>
<dbReference type="NCBIfam" id="TIGR01549">
    <property type="entry name" value="HAD-SF-IA-v1"/>
    <property type="match status" value="1"/>
</dbReference>
<name>A0A0U9HBZ6_9FIRM</name>
<dbReference type="InterPro" id="IPR023214">
    <property type="entry name" value="HAD_sf"/>
</dbReference>
<evidence type="ECO:0000313" key="2">
    <source>
        <dbReference type="Proteomes" id="UP000062160"/>
    </source>
</evidence>
<dbReference type="InterPro" id="IPR023198">
    <property type="entry name" value="PGP-like_dom2"/>
</dbReference>
<dbReference type="RefSeq" id="WP_059031266.1">
    <property type="nucleotide sequence ID" value="NZ_BSDN01000006.1"/>
</dbReference>
<dbReference type="Pfam" id="PF13419">
    <property type="entry name" value="HAD_2"/>
    <property type="match status" value="1"/>
</dbReference>
<proteinExistence type="predicted"/>
<dbReference type="InterPro" id="IPR036412">
    <property type="entry name" value="HAD-like_sf"/>
</dbReference>
<dbReference type="SFLD" id="SFLDG01135">
    <property type="entry name" value="C1.5.6:_HAD__Beta-PGM__Phospha"/>
    <property type="match status" value="1"/>
</dbReference>
<accession>A0A0U9HBZ6</accession>
<gene>
    <name evidence="1" type="ORF">TSYNT_1143</name>
</gene>
<dbReference type="OrthoDB" id="9797743at2"/>
<dbReference type="Gene3D" id="3.40.50.1000">
    <property type="entry name" value="HAD superfamily/HAD-like"/>
    <property type="match status" value="1"/>
</dbReference>
<dbReference type="Proteomes" id="UP000062160">
    <property type="component" value="Unassembled WGS sequence"/>
</dbReference>
<dbReference type="InterPro" id="IPR006439">
    <property type="entry name" value="HAD-SF_hydro_IA"/>
</dbReference>
<evidence type="ECO:0000313" key="1">
    <source>
        <dbReference type="EMBL" id="GAQ24157.1"/>
    </source>
</evidence>
<protein>
    <submittedName>
        <fullName evidence="1">Haloacid dehalogenase superfamily, subfamily IA, variant 3</fullName>
    </submittedName>
</protein>
<dbReference type="EMBL" id="DF976995">
    <property type="protein sequence ID" value="GAQ24157.1"/>
    <property type="molecule type" value="Genomic_DNA"/>
</dbReference>
<dbReference type="AlphaFoldDB" id="A0A0U9HBZ6"/>
<keyword evidence="2" id="KW-1185">Reference proteome</keyword>
<dbReference type="PANTHER" id="PTHR18901:SF38">
    <property type="entry name" value="PSEUDOURIDINE-5'-PHOSPHATASE"/>
    <property type="match status" value="1"/>
</dbReference>
<dbReference type="SFLD" id="SFLDG01129">
    <property type="entry name" value="C1.5:_HAD__Beta-PGM__Phosphata"/>
    <property type="match status" value="1"/>
</dbReference>
<organism evidence="1">
    <name type="scientific">Tepidanaerobacter syntrophicus</name>
    <dbReference type="NCBI Taxonomy" id="224999"/>
    <lineage>
        <taxon>Bacteria</taxon>
        <taxon>Bacillati</taxon>
        <taxon>Bacillota</taxon>
        <taxon>Clostridia</taxon>
        <taxon>Thermosediminibacterales</taxon>
        <taxon>Tepidanaerobacteraceae</taxon>
        <taxon>Tepidanaerobacter</taxon>
    </lineage>
</organism>
<dbReference type="SFLD" id="SFLDS00003">
    <property type="entry name" value="Haloacid_Dehalogenase"/>
    <property type="match status" value="1"/>
</dbReference>
<dbReference type="InterPro" id="IPR041492">
    <property type="entry name" value="HAD_2"/>
</dbReference>
<dbReference type="NCBIfam" id="TIGR01509">
    <property type="entry name" value="HAD-SF-IA-v3"/>
    <property type="match status" value="1"/>
</dbReference>
<dbReference type="STRING" id="224999.GCA_001485475_00140"/>
<reference evidence="1" key="1">
    <citation type="journal article" date="2016" name="Genome Announc.">
        <title>Draft Genome Sequence of the Syntrophic Lactate-Degrading Bacterium Tepidanaerobacter syntrophicus JLT.</title>
        <authorList>
            <person name="Matsuura N."/>
            <person name="Ohashi A."/>
            <person name="Tourlousse D.M."/>
            <person name="Sekiguchi Y."/>
        </authorList>
    </citation>
    <scope>NUCLEOTIDE SEQUENCE [LARGE SCALE GENOMIC DNA]</scope>
    <source>
        <strain evidence="1">JL</strain>
    </source>
</reference>